<protein>
    <submittedName>
        <fullName evidence="1">Uncharacterized protein</fullName>
    </submittedName>
</protein>
<gene>
    <name evidence="1" type="ORF">VKT23_016704</name>
</gene>
<organism evidence="1 2">
    <name type="scientific">Marasmiellus scandens</name>
    <dbReference type="NCBI Taxonomy" id="2682957"/>
    <lineage>
        <taxon>Eukaryota</taxon>
        <taxon>Fungi</taxon>
        <taxon>Dikarya</taxon>
        <taxon>Basidiomycota</taxon>
        <taxon>Agaricomycotina</taxon>
        <taxon>Agaricomycetes</taxon>
        <taxon>Agaricomycetidae</taxon>
        <taxon>Agaricales</taxon>
        <taxon>Marasmiineae</taxon>
        <taxon>Omphalotaceae</taxon>
        <taxon>Marasmiellus</taxon>
    </lineage>
</organism>
<dbReference type="PANTHER" id="PTHR33096">
    <property type="entry name" value="CXC2 DOMAIN-CONTAINING PROTEIN"/>
    <property type="match status" value="1"/>
</dbReference>
<name>A0ABR1IWJ5_9AGAR</name>
<dbReference type="PANTHER" id="PTHR33096:SF1">
    <property type="entry name" value="CXC1-LIKE CYSTEINE CLUSTER ASSOCIATED WITH KDZ TRANSPOSASES DOMAIN-CONTAINING PROTEIN"/>
    <property type="match status" value="1"/>
</dbReference>
<proteinExistence type="predicted"/>
<evidence type="ECO:0000313" key="1">
    <source>
        <dbReference type="EMBL" id="KAK7441223.1"/>
    </source>
</evidence>
<keyword evidence="2" id="KW-1185">Reference proteome</keyword>
<dbReference type="EMBL" id="JBANRG010000064">
    <property type="protein sequence ID" value="KAK7441223.1"/>
    <property type="molecule type" value="Genomic_DNA"/>
</dbReference>
<evidence type="ECO:0000313" key="2">
    <source>
        <dbReference type="Proteomes" id="UP001498398"/>
    </source>
</evidence>
<dbReference type="Proteomes" id="UP001498398">
    <property type="component" value="Unassembled WGS sequence"/>
</dbReference>
<reference evidence="1 2" key="1">
    <citation type="submission" date="2024-01" db="EMBL/GenBank/DDBJ databases">
        <title>A draft genome for the cacao thread blight pathogen Marasmiellus scandens.</title>
        <authorList>
            <person name="Baruah I.K."/>
            <person name="Leung J."/>
            <person name="Bukari Y."/>
            <person name="Amoako-Attah I."/>
            <person name="Meinhardt L.W."/>
            <person name="Bailey B.A."/>
            <person name="Cohen S.P."/>
        </authorList>
    </citation>
    <scope>NUCLEOTIDE SEQUENCE [LARGE SCALE GENOMIC DNA]</scope>
    <source>
        <strain evidence="1 2">GH-19</strain>
    </source>
</reference>
<comment type="caution">
    <text evidence="1">The sequence shown here is derived from an EMBL/GenBank/DDBJ whole genome shotgun (WGS) entry which is preliminary data.</text>
</comment>
<sequence length="411" mass="48590">MGTWIHHKFRLSHEKRVENVKVLVECGKEIQFLCQQWKHQLHIQTKPLPSQHKNKGRHAVEECLKLRRTQKLLQKRMKQLEDTIVSTDAARYEVAAAQLDLPKAIDNYNKTTDKLRKKEKALGATEKTQLHRLVDNHYIQKRMNTHALLCRLRSRLQSRKFELDRLERTHRKKRSDQCLKDHTNDSVKRREPGIQQLAVKYNRLVKEMRDLIILRKAPKNVVAPEFIDTKNLFDLDVDDAIWQDIGLVDDENSTSIPPLWLADDNVRKGIRAMLEVDRCDKEDERLVVEMRALQEWFTEEWDILVITKEKIEDESIRHQLDSRCRYLCRLCVLWQDALEDYADNWEGAWGPMEEQLLDARTREASAVLDVIDEDGDNLEFESEVDPVLTEQEETIALADVYRTTEEYLEYE</sequence>
<accession>A0ABR1IWJ5</accession>